<comment type="caution">
    <text evidence="2">The sequence shown here is derived from an EMBL/GenBank/DDBJ whole genome shotgun (WGS) entry which is preliminary data.</text>
</comment>
<dbReference type="PANTHER" id="PTHR47738:SF3">
    <property type="entry name" value="PHOSPHOTRANSFERASE SYSTEM MANNITOL_FRUCTOSE-SPECIFIC IIA DOMAIN CONTAINING PROTEIN"/>
    <property type="match status" value="1"/>
</dbReference>
<sequence length="164" mass="18567">MDKSFPKEPMVSNNEIHAIITEETERDRLIYQLAEEMAHYGMVGEGYGESVLEREREFPTGVPTPVPIAIPHSERSQIFKQGIGVAVLKESVKFASMENPDCFLDVKVVFMLAANLNNAHLDMIKDVMEIIQDSAVVANLLKAETPEAIEKIMHHEFSIREEQR</sequence>
<dbReference type="InterPro" id="IPR051541">
    <property type="entry name" value="PTS_SugarTrans_NitroReg"/>
</dbReference>
<evidence type="ECO:0000259" key="1">
    <source>
        <dbReference type="PROSITE" id="PS51094"/>
    </source>
</evidence>
<keyword evidence="2" id="KW-0813">Transport</keyword>
<evidence type="ECO:0000313" key="2">
    <source>
        <dbReference type="EMBL" id="MBO1305350.1"/>
    </source>
</evidence>
<dbReference type="EMBL" id="JAFREM010000006">
    <property type="protein sequence ID" value="MBO1305350.1"/>
    <property type="molecule type" value="Genomic_DNA"/>
</dbReference>
<dbReference type="Proteomes" id="UP000664601">
    <property type="component" value="Unassembled WGS sequence"/>
</dbReference>
<name>A0ABS3L6V1_9ENTE</name>
<accession>A0ABS3L6V1</accession>
<protein>
    <submittedName>
        <fullName evidence="2">PTS sugar transporter subunit IIA</fullName>
    </submittedName>
</protein>
<dbReference type="CDD" id="cd00211">
    <property type="entry name" value="PTS_IIA_fru"/>
    <property type="match status" value="1"/>
</dbReference>
<dbReference type="SUPFAM" id="SSF55804">
    <property type="entry name" value="Phoshotransferase/anion transport protein"/>
    <property type="match status" value="1"/>
</dbReference>
<keyword evidence="3" id="KW-1185">Reference proteome</keyword>
<feature type="domain" description="PTS EIIA type-2" evidence="1">
    <location>
        <begin position="9"/>
        <end position="156"/>
    </location>
</feature>
<reference evidence="2 3" key="1">
    <citation type="submission" date="2021-03" db="EMBL/GenBank/DDBJ databases">
        <title>Enterococcal diversity collection.</title>
        <authorList>
            <person name="Gilmore M.S."/>
            <person name="Schwartzman J."/>
            <person name="Van Tyne D."/>
            <person name="Martin M."/>
            <person name="Earl A.M."/>
            <person name="Manson A.L."/>
            <person name="Straub T."/>
            <person name="Salamzade R."/>
            <person name="Saavedra J."/>
            <person name="Lebreton F."/>
            <person name="Prichula J."/>
            <person name="Schaufler K."/>
            <person name="Gaca A."/>
            <person name="Sgardioli B."/>
            <person name="Wagenaar J."/>
            <person name="Strong T."/>
        </authorList>
    </citation>
    <scope>NUCLEOTIDE SEQUENCE [LARGE SCALE GENOMIC DNA]</scope>
    <source>
        <strain evidence="2 3">669A</strain>
    </source>
</reference>
<dbReference type="InterPro" id="IPR016152">
    <property type="entry name" value="PTrfase/Anion_transptr"/>
</dbReference>
<dbReference type="Pfam" id="PF00359">
    <property type="entry name" value="PTS_EIIA_2"/>
    <property type="match status" value="1"/>
</dbReference>
<organism evidence="2 3">
    <name type="scientific">Candidatus Enterococcus moelleringii</name>
    <dbReference type="NCBI Taxonomy" id="2815325"/>
    <lineage>
        <taxon>Bacteria</taxon>
        <taxon>Bacillati</taxon>
        <taxon>Bacillota</taxon>
        <taxon>Bacilli</taxon>
        <taxon>Lactobacillales</taxon>
        <taxon>Enterococcaceae</taxon>
        <taxon>Enterococcus</taxon>
    </lineage>
</organism>
<dbReference type="RefSeq" id="WP_207672294.1">
    <property type="nucleotide sequence ID" value="NZ_JAFREM010000006.1"/>
</dbReference>
<gene>
    <name evidence="2" type="ORF">JZO70_04220</name>
</gene>
<dbReference type="PANTHER" id="PTHR47738">
    <property type="entry name" value="PTS SYSTEM FRUCTOSE-LIKE EIIA COMPONENT-RELATED"/>
    <property type="match status" value="1"/>
</dbReference>
<dbReference type="Gene3D" id="3.40.930.10">
    <property type="entry name" value="Mannitol-specific EII, Chain A"/>
    <property type="match status" value="1"/>
</dbReference>
<dbReference type="InterPro" id="IPR002178">
    <property type="entry name" value="PTS_EIIA_type-2_dom"/>
</dbReference>
<dbReference type="PROSITE" id="PS51094">
    <property type="entry name" value="PTS_EIIA_TYPE_2"/>
    <property type="match status" value="1"/>
</dbReference>
<proteinExistence type="predicted"/>
<keyword evidence="2" id="KW-0762">Sugar transport</keyword>
<evidence type="ECO:0000313" key="3">
    <source>
        <dbReference type="Proteomes" id="UP000664601"/>
    </source>
</evidence>